<comment type="caution">
    <text evidence="1">The sequence shown here is derived from an EMBL/GenBank/DDBJ whole genome shotgun (WGS) entry which is preliminary data.</text>
</comment>
<dbReference type="Gene3D" id="3.60.10.10">
    <property type="entry name" value="Endonuclease/exonuclease/phosphatase"/>
    <property type="match status" value="1"/>
</dbReference>
<sequence length="294" mass="33232">MLQPPPPASEVSFHLAEPDPSIHAATAASAATGHRFLSRQTTTGKKFRQLSSLTARNGVGVILKACLKDKVIHVIRCSDRIITLTLVIDGETVNVICAYAPQVGLSEVEKKTFWDSLDKVVREFPTDQRLILGEAFRSRVAKSVSTRVEALVSCDTYSIKDAAKDTLGVSIGTSKTHTTQRESWWLCEEVQAIVVMKQARFRELLSCREGNKEERLRIQERYNEAKRHAKIVVAQAKEKAYEDLYKKLDSKKGANDIFRIAKARERRRIDLGDICFIKDEEGRTIMDEEEIKKR</sequence>
<gene>
    <name evidence="1" type="ORF">Tci_037775</name>
</gene>
<evidence type="ECO:0000313" key="1">
    <source>
        <dbReference type="EMBL" id="GEU65797.1"/>
    </source>
</evidence>
<proteinExistence type="predicted"/>
<dbReference type="AlphaFoldDB" id="A0A6L2LXW5"/>
<organism evidence="1">
    <name type="scientific">Tanacetum cinerariifolium</name>
    <name type="common">Dalmatian daisy</name>
    <name type="synonym">Chrysanthemum cinerariifolium</name>
    <dbReference type="NCBI Taxonomy" id="118510"/>
    <lineage>
        <taxon>Eukaryota</taxon>
        <taxon>Viridiplantae</taxon>
        <taxon>Streptophyta</taxon>
        <taxon>Embryophyta</taxon>
        <taxon>Tracheophyta</taxon>
        <taxon>Spermatophyta</taxon>
        <taxon>Magnoliopsida</taxon>
        <taxon>eudicotyledons</taxon>
        <taxon>Gunneridae</taxon>
        <taxon>Pentapetalae</taxon>
        <taxon>asterids</taxon>
        <taxon>campanulids</taxon>
        <taxon>Asterales</taxon>
        <taxon>Asteraceae</taxon>
        <taxon>Asteroideae</taxon>
        <taxon>Anthemideae</taxon>
        <taxon>Anthemidinae</taxon>
        <taxon>Tanacetum</taxon>
    </lineage>
</organism>
<reference evidence="1" key="1">
    <citation type="journal article" date="2019" name="Sci. Rep.">
        <title>Draft genome of Tanacetum cinerariifolium, the natural source of mosquito coil.</title>
        <authorList>
            <person name="Yamashiro T."/>
            <person name="Shiraishi A."/>
            <person name="Satake H."/>
            <person name="Nakayama K."/>
        </authorList>
    </citation>
    <scope>NUCLEOTIDE SEQUENCE</scope>
</reference>
<name>A0A6L2LXW5_TANCI</name>
<dbReference type="InterPro" id="IPR036691">
    <property type="entry name" value="Endo/exonu/phosph_ase_sf"/>
</dbReference>
<protein>
    <submittedName>
        <fullName evidence="1">Cleavage/polyadenylation specificity factor, 25kDa subunit</fullName>
    </submittedName>
</protein>
<dbReference type="EMBL" id="BKCJ010005268">
    <property type="protein sequence ID" value="GEU65797.1"/>
    <property type="molecule type" value="Genomic_DNA"/>
</dbReference>
<accession>A0A6L2LXW5</accession>